<reference evidence="1 2" key="1">
    <citation type="journal article" date="2017" name="Environ. Microbiol.">
        <title>Decay of the glycolytic pathway and adaptation to intranuclear parasitism within Enterocytozoonidae microsporidia.</title>
        <authorList>
            <person name="Wiredu Boakye D."/>
            <person name="Jaroenlak P."/>
            <person name="Prachumwat A."/>
            <person name="Williams T.A."/>
            <person name="Bateman K.S."/>
            <person name="Itsathitphaisarn O."/>
            <person name="Sritunyalucksana K."/>
            <person name="Paszkiewicz K.H."/>
            <person name="Moore K.A."/>
            <person name="Stentiford G.D."/>
            <person name="Williams B.A."/>
        </authorList>
    </citation>
    <scope>NUCLEOTIDE SEQUENCE [LARGE SCALE GENOMIC DNA]</scope>
    <source>
        <strain evidence="1 2">GB1</strain>
    </source>
</reference>
<dbReference type="Gene3D" id="1.25.10.10">
    <property type="entry name" value="Leucine-rich Repeat Variant"/>
    <property type="match status" value="1"/>
</dbReference>
<evidence type="ECO:0000313" key="1">
    <source>
        <dbReference type="EMBL" id="ORD95021.1"/>
    </source>
</evidence>
<organism evidence="1 2">
    <name type="scientific">Enterospora canceri</name>
    <dbReference type="NCBI Taxonomy" id="1081671"/>
    <lineage>
        <taxon>Eukaryota</taxon>
        <taxon>Fungi</taxon>
        <taxon>Fungi incertae sedis</taxon>
        <taxon>Microsporidia</taxon>
        <taxon>Enterocytozoonidae</taxon>
        <taxon>Enterospora</taxon>
    </lineage>
</organism>
<sequence>MEFEGNGIIFYKERMNRISQFSDAEACINIDKLVICMRDDNPEVRKCVIERLRKIKESKIFDLKLLERSCFLVCDRDSDVRLCYAKLLHRFRNISCNDKEKLFDKNELGLFIYAIEDEDIAVKNEFIKALEHFLVPEAVNFLIDMLNEDSEIIRMTVSKVLKKATKIKNEEGMVIKCTDSQIKFILLCLEENNTVIQHNVLTVLSHLYQNSEKLFFALLRNRTLNDELKINKLLKMVENNTGFFLEYLNKNVDYTFDNNNTLKDEKYFGDLIILKAVLKENKNMICQISGKIKEDLKFLEFKLRSKNTGEIDFDKVECDLIENKRLIRSKCERMCRLEIDDSVIQCEYDENMNVADFIEKNFRVQDTIKYSPVAYFIKNNQMIVPFGELIKLFYTGNYDKSIAQFKNTFYMIVGPTEVEKYLNRPLIFDLTVHYDEKNTSTLLRKLKVVVTDGTRSLVYPIKKILTVLLEEENLEKLECFIAVDLGGNILKLGQSITVAIKNGTGELV</sequence>
<dbReference type="InterPro" id="IPR016024">
    <property type="entry name" value="ARM-type_fold"/>
</dbReference>
<dbReference type="OrthoDB" id="2189986at2759"/>
<keyword evidence="2" id="KW-1185">Reference proteome</keyword>
<accession>A0A1Y1S984</accession>
<proteinExistence type="predicted"/>
<name>A0A1Y1S984_9MICR</name>
<gene>
    <name evidence="1" type="ORF">ECANGB1_1711</name>
</gene>
<dbReference type="EMBL" id="LWDP01000005">
    <property type="protein sequence ID" value="ORD95021.1"/>
    <property type="molecule type" value="Genomic_DNA"/>
</dbReference>
<evidence type="ECO:0000313" key="2">
    <source>
        <dbReference type="Proteomes" id="UP000192639"/>
    </source>
</evidence>
<dbReference type="Proteomes" id="UP000192639">
    <property type="component" value="Unassembled WGS sequence"/>
</dbReference>
<dbReference type="AlphaFoldDB" id="A0A1Y1S984"/>
<dbReference type="SUPFAM" id="SSF48371">
    <property type="entry name" value="ARM repeat"/>
    <property type="match status" value="1"/>
</dbReference>
<dbReference type="InterPro" id="IPR011989">
    <property type="entry name" value="ARM-like"/>
</dbReference>
<dbReference type="VEuPathDB" id="MicrosporidiaDB:ECANGB1_1711"/>
<comment type="caution">
    <text evidence="1">The sequence shown here is derived from an EMBL/GenBank/DDBJ whole genome shotgun (WGS) entry which is preliminary data.</text>
</comment>
<protein>
    <submittedName>
        <fullName evidence="1">Uncharacterized protein</fullName>
    </submittedName>
</protein>